<accession>A0A4Y2T2Q3</accession>
<reference evidence="2 3" key="1">
    <citation type="journal article" date="2019" name="Sci. Rep.">
        <title>Orb-weaving spider Araneus ventricosus genome elucidates the spidroin gene catalogue.</title>
        <authorList>
            <person name="Kono N."/>
            <person name="Nakamura H."/>
            <person name="Ohtoshi R."/>
            <person name="Moran D.A.P."/>
            <person name="Shinohara A."/>
            <person name="Yoshida Y."/>
            <person name="Fujiwara M."/>
            <person name="Mori M."/>
            <person name="Tomita M."/>
            <person name="Arakawa K."/>
        </authorList>
    </citation>
    <scope>NUCLEOTIDE SEQUENCE [LARGE SCALE GENOMIC DNA]</scope>
</reference>
<feature type="region of interest" description="Disordered" evidence="1">
    <location>
        <begin position="1"/>
        <end position="52"/>
    </location>
</feature>
<protein>
    <submittedName>
        <fullName evidence="2">Uncharacterized protein</fullName>
    </submittedName>
</protein>
<gene>
    <name evidence="2" type="ORF">AVEN_94882_1</name>
</gene>
<evidence type="ECO:0000313" key="3">
    <source>
        <dbReference type="Proteomes" id="UP000499080"/>
    </source>
</evidence>
<feature type="non-terminal residue" evidence="2">
    <location>
        <position position="1"/>
    </location>
</feature>
<proteinExistence type="predicted"/>
<evidence type="ECO:0000256" key="1">
    <source>
        <dbReference type="SAM" id="MobiDB-lite"/>
    </source>
</evidence>
<keyword evidence="3" id="KW-1185">Reference proteome</keyword>
<feature type="compositionally biased region" description="Basic and acidic residues" evidence="1">
    <location>
        <begin position="20"/>
        <end position="36"/>
    </location>
</feature>
<dbReference type="Proteomes" id="UP000499080">
    <property type="component" value="Unassembled WGS sequence"/>
</dbReference>
<organism evidence="2 3">
    <name type="scientific">Araneus ventricosus</name>
    <name type="common">Orbweaver spider</name>
    <name type="synonym">Epeira ventricosa</name>
    <dbReference type="NCBI Taxonomy" id="182803"/>
    <lineage>
        <taxon>Eukaryota</taxon>
        <taxon>Metazoa</taxon>
        <taxon>Ecdysozoa</taxon>
        <taxon>Arthropoda</taxon>
        <taxon>Chelicerata</taxon>
        <taxon>Arachnida</taxon>
        <taxon>Araneae</taxon>
        <taxon>Araneomorphae</taxon>
        <taxon>Entelegynae</taxon>
        <taxon>Araneoidea</taxon>
        <taxon>Araneidae</taxon>
        <taxon>Araneus</taxon>
    </lineage>
</organism>
<evidence type="ECO:0000313" key="2">
    <source>
        <dbReference type="EMBL" id="GBN94872.1"/>
    </source>
</evidence>
<name>A0A4Y2T2Q3_ARAVE</name>
<dbReference type="AlphaFoldDB" id="A0A4Y2T2Q3"/>
<dbReference type="EMBL" id="BGPR01025727">
    <property type="protein sequence ID" value="GBN94872.1"/>
    <property type="molecule type" value="Genomic_DNA"/>
</dbReference>
<sequence>DCPHDSSSAEAGVPVANHRPRLDPSEEARTITEGEQKTPPFMYHQGRRELAI</sequence>
<comment type="caution">
    <text evidence="2">The sequence shown here is derived from an EMBL/GenBank/DDBJ whole genome shotgun (WGS) entry which is preliminary data.</text>
</comment>